<feature type="compositionally biased region" description="Low complexity" evidence="2">
    <location>
        <begin position="215"/>
        <end position="232"/>
    </location>
</feature>
<feature type="compositionally biased region" description="Pro residues" evidence="2">
    <location>
        <begin position="728"/>
        <end position="742"/>
    </location>
</feature>
<feature type="region of interest" description="Disordered" evidence="2">
    <location>
        <begin position="465"/>
        <end position="594"/>
    </location>
</feature>
<keyword evidence="1" id="KW-0694">RNA-binding</keyword>
<dbReference type="InterPro" id="IPR034167">
    <property type="entry name" value="Nab3_RRM"/>
</dbReference>
<accession>U1GLG3</accession>
<proteinExistence type="predicted"/>
<dbReference type="PROSITE" id="PS50102">
    <property type="entry name" value="RRM"/>
    <property type="match status" value="1"/>
</dbReference>
<protein>
    <recommendedName>
        <fullName evidence="3">RRM domain-containing protein</fullName>
    </recommendedName>
</protein>
<dbReference type="eggNOG" id="KOG0118">
    <property type="taxonomic scope" value="Eukaryota"/>
</dbReference>
<feature type="compositionally biased region" description="Basic and acidic residues" evidence="2">
    <location>
        <begin position="541"/>
        <end position="552"/>
    </location>
</feature>
<dbReference type="OMA" id="LENQMDP"/>
<feature type="region of interest" description="Disordered" evidence="2">
    <location>
        <begin position="215"/>
        <end position="373"/>
    </location>
</feature>
<dbReference type="Proteomes" id="UP000019373">
    <property type="component" value="Unassembled WGS sequence"/>
</dbReference>
<feature type="region of interest" description="Disordered" evidence="2">
    <location>
        <begin position="710"/>
        <end position="784"/>
    </location>
</feature>
<feature type="compositionally biased region" description="Polar residues" evidence="2">
    <location>
        <begin position="326"/>
        <end position="344"/>
    </location>
</feature>
<dbReference type="InterPro" id="IPR035979">
    <property type="entry name" value="RBD_domain_sf"/>
</dbReference>
<dbReference type="GO" id="GO:0003723">
    <property type="term" value="F:RNA binding"/>
    <property type="evidence" value="ECO:0007669"/>
    <property type="project" value="UniProtKB-UniRule"/>
</dbReference>
<dbReference type="InterPro" id="IPR000504">
    <property type="entry name" value="RRM_dom"/>
</dbReference>
<dbReference type="GeneID" id="19243557"/>
<keyword evidence="5" id="KW-1185">Reference proteome</keyword>
<reference evidence="5" key="1">
    <citation type="journal article" date="2014" name="BMC Genomics">
        <title>Genome characteristics reveal the impact of lichenization on lichen-forming fungus Endocarpon pusillum Hedwig (Verrucariales, Ascomycota).</title>
        <authorList>
            <person name="Wang Y.-Y."/>
            <person name="Liu B."/>
            <person name="Zhang X.-Y."/>
            <person name="Zhou Q.-M."/>
            <person name="Zhang T."/>
            <person name="Li H."/>
            <person name="Yu Y.-F."/>
            <person name="Zhang X.-L."/>
            <person name="Hao X.-Y."/>
            <person name="Wang M."/>
            <person name="Wang L."/>
            <person name="Wei J.-C."/>
        </authorList>
    </citation>
    <scope>NUCLEOTIDE SEQUENCE [LARGE SCALE GENOMIC DNA]</scope>
    <source>
        <strain evidence="5">Z07020 / HMAS-L-300199</strain>
    </source>
</reference>
<dbReference type="PANTHER" id="PTHR23295:SF6">
    <property type="entry name" value="NEOSIN, ISOFORM A"/>
    <property type="match status" value="1"/>
</dbReference>
<feature type="compositionally biased region" description="Basic and acidic residues" evidence="2">
    <location>
        <begin position="180"/>
        <end position="189"/>
    </location>
</feature>
<gene>
    <name evidence="4" type="ORF">EPUS_08711</name>
</gene>
<dbReference type="Gene3D" id="3.30.70.330">
    <property type="match status" value="1"/>
</dbReference>
<evidence type="ECO:0000256" key="2">
    <source>
        <dbReference type="SAM" id="MobiDB-lite"/>
    </source>
</evidence>
<feature type="compositionally biased region" description="Low complexity" evidence="2">
    <location>
        <begin position="282"/>
        <end position="293"/>
    </location>
</feature>
<dbReference type="HOGENOM" id="CLU_013226_1_0_1"/>
<feature type="region of interest" description="Disordered" evidence="2">
    <location>
        <begin position="838"/>
        <end position="894"/>
    </location>
</feature>
<dbReference type="InterPro" id="IPR052600">
    <property type="entry name" value="Nuc_rcpt_coact/corep"/>
</dbReference>
<sequence length="894" mass="98118">MNSDLPPEAHHYRRSQTPESPRPLHLPEPSNIPVLQNQMDPVFNDTTTYDIALDTSASKTSDLNQEDHVVHKIPLNMIHAPAQPDGYVEGQDHANVQNSASSSIALNGNTESQANSTNSYAHTSNATAPDLQRTLDSLAQFTENANANPEQEQLASSGEASHEDYVLPNPEVTASGPHAQPDRVVRPDSPDGVSKEGVNYQSLLDTLSQSTATAPAADTLTAPTTASATEETIIPQTGSEKSLPVVPGLPPRPPPQEKPAIHPNYSPSESIRSYHHLPPQNASSTSYQAQTTSFRPAAGLGTGSNIPPPQSNARAANGLPPPPVATFQQSPASNAPIQSPSVQSVKDLGGKGTKSPSQRHESESANDEEQPWGQEIQKKYDQFLHDERIYVTEGVWDRFPPGSRLFVGNLPTEKVTKRDLFHIFHKHGKLAQISLKQAYGFVQFLEASACYDALAKEQGASIRGRKIHLEISKPQKGSRNSGPADGKQPPRRRSRSPDRRRSGADRGSQFERLPFSDFRDEPARRRDDYRPMRSPSPRGFKTRDEYRVRDRSPVAFNHYGRPRSPPYGRDGGRYRSPSPRGFDDEAALPLPRRDPRDVPDVQILILEDVDQHFSRFIENGFKHKGLRAATIHLNPRITLGAVVKRQIIEGVQAVVKLTRHTQFNQRIPLQVFDRGTGATSVNFNVEYVDLDVSTAADIVIQARQKERMALPASATPVPAQPYGHSQPQPQPPPYPYPQPPSQPYAQSYQQPYQPPHPPAISSYSAPREPSYGGPGPLSPNGGQNLQELLANLRQTPRNQAPTQHMSAAGGGTPDLGALLSNVARQQNQNQGYLAQPYHHQSSNSQFPQRPPMQPYTNPAGMSSYTGNQGMGTASQQGPAQNVQNIMDQLARWKQ</sequence>
<feature type="compositionally biased region" description="Polar residues" evidence="2">
    <location>
        <begin position="854"/>
        <end position="886"/>
    </location>
</feature>
<evidence type="ECO:0000256" key="1">
    <source>
        <dbReference type="PROSITE-ProRule" id="PRU00176"/>
    </source>
</evidence>
<evidence type="ECO:0000313" key="5">
    <source>
        <dbReference type="Proteomes" id="UP000019373"/>
    </source>
</evidence>
<dbReference type="CDD" id="cd12342">
    <property type="entry name" value="RRM_Nab3p"/>
    <property type="match status" value="1"/>
</dbReference>
<feature type="compositionally biased region" description="Pro residues" evidence="2">
    <location>
        <begin position="247"/>
        <end position="257"/>
    </location>
</feature>
<feature type="compositionally biased region" description="Polar residues" evidence="2">
    <location>
        <begin position="838"/>
        <end position="847"/>
    </location>
</feature>
<dbReference type="EMBL" id="KE720990">
    <property type="protein sequence ID" value="ERF73063.1"/>
    <property type="molecule type" value="Genomic_DNA"/>
</dbReference>
<feature type="domain" description="RRM" evidence="3">
    <location>
        <begin position="403"/>
        <end position="474"/>
    </location>
</feature>
<feature type="compositionally biased region" description="Basic and acidic residues" evidence="2">
    <location>
        <begin position="495"/>
        <end position="504"/>
    </location>
</feature>
<evidence type="ECO:0000259" key="3">
    <source>
        <dbReference type="PROSITE" id="PS50102"/>
    </source>
</evidence>
<dbReference type="Pfam" id="PF00076">
    <property type="entry name" value="RRM_1"/>
    <property type="match status" value="1"/>
</dbReference>
<dbReference type="SUPFAM" id="SSF54928">
    <property type="entry name" value="RNA-binding domain, RBD"/>
    <property type="match status" value="1"/>
</dbReference>
<dbReference type="RefSeq" id="XP_007801289.1">
    <property type="nucleotide sequence ID" value="XM_007803098.1"/>
</dbReference>
<dbReference type="OrthoDB" id="10044938at2759"/>
<feature type="region of interest" description="Disordered" evidence="2">
    <location>
        <begin position="167"/>
        <end position="196"/>
    </location>
</feature>
<dbReference type="SMART" id="SM00360">
    <property type="entry name" value="RRM"/>
    <property type="match status" value="1"/>
</dbReference>
<dbReference type="AlphaFoldDB" id="U1GLG3"/>
<dbReference type="PANTHER" id="PTHR23295">
    <property type="entry name" value="NUCLEAR RECEPTOR COACTIVATOR 5-RELATED"/>
    <property type="match status" value="1"/>
</dbReference>
<dbReference type="InterPro" id="IPR012677">
    <property type="entry name" value="Nucleotide-bd_a/b_plait_sf"/>
</dbReference>
<name>U1GLG3_ENDPU</name>
<organism evidence="4 5">
    <name type="scientific">Endocarpon pusillum (strain Z07020 / HMAS-L-300199)</name>
    <name type="common">Lichen-forming fungus</name>
    <dbReference type="NCBI Taxonomy" id="1263415"/>
    <lineage>
        <taxon>Eukaryota</taxon>
        <taxon>Fungi</taxon>
        <taxon>Dikarya</taxon>
        <taxon>Ascomycota</taxon>
        <taxon>Pezizomycotina</taxon>
        <taxon>Eurotiomycetes</taxon>
        <taxon>Chaetothyriomycetidae</taxon>
        <taxon>Verrucariales</taxon>
        <taxon>Verrucariaceae</taxon>
        <taxon>Endocarpon</taxon>
    </lineage>
</organism>
<evidence type="ECO:0000313" key="4">
    <source>
        <dbReference type="EMBL" id="ERF73063.1"/>
    </source>
</evidence>
<feature type="region of interest" description="Disordered" evidence="2">
    <location>
        <begin position="1"/>
        <end position="31"/>
    </location>
</feature>
<feature type="compositionally biased region" description="Basic and acidic residues" evidence="2">
    <location>
        <begin position="517"/>
        <end position="531"/>
    </location>
</feature>